<dbReference type="EMBL" id="BAAANT010000012">
    <property type="protein sequence ID" value="GAA2141583.1"/>
    <property type="molecule type" value="Genomic_DNA"/>
</dbReference>
<protein>
    <submittedName>
        <fullName evidence="1">Uncharacterized protein</fullName>
    </submittedName>
</protein>
<evidence type="ECO:0000313" key="1">
    <source>
        <dbReference type="EMBL" id="GAA2141583.1"/>
    </source>
</evidence>
<proteinExistence type="predicted"/>
<dbReference type="Proteomes" id="UP001422759">
    <property type="component" value="Unassembled WGS sequence"/>
</dbReference>
<sequence length="58" mass="6361">MDVLESAYRTTEDLVGTDPRTGVAVIVARAGQYLTAEDLERYGIPVPRASAARPRKEK</sequence>
<gene>
    <name evidence="1" type="ORF">GCM10009760_25900</name>
</gene>
<keyword evidence="2" id="KW-1185">Reference proteome</keyword>
<comment type="caution">
    <text evidence="1">The sequence shown here is derived from an EMBL/GenBank/DDBJ whole genome shotgun (WGS) entry which is preliminary data.</text>
</comment>
<organism evidence="1 2">
    <name type="scientific">Kitasatospora kazusensis</name>
    <dbReference type="NCBI Taxonomy" id="407974"/>
    <lineage>
        <taxon>Bacteria</taxon>
        <taxon>Bacillati</taxon>
        <taxon>Actinomycetota</taxon>
        <taxon>Actinomycetes</taxon>
        <taxon>Kitasatosporales</taxon>
        <taxon>Streptomycetaceae</taxon>
        <taxon>Kitasatospora</taxon>
    </lineage>
</organism>
<reference evidence="1 2" key="1">
    <citation type="journal article" date="2019" name="Int. J. Syst. Evol. Microbiol.">
        <title>The Global Catalogue of Microorganisms (GCM) 10K type strain sequencing project: providing services to taxonomists for standard genome sequencing and annotation.</title>
        <authorList>
            <consortium name="The Broad Institute Genomics Platform"/>
            <consortium name="The Broad Institute Genome Sequencing Center for Infectious Disease"/>
            <person name="Wu L."/>
            <person name="Ma J."/>
        </authorList>
    </citation>
    <scope>NUCLEOTIDE SEQUENCE [LARGE SCALE GENOMIC DNA]</scope>
    <source>
        <strain evidence="1 2">JCM 14560</strain>
    </source>
</reference>
<accession>A0ABN2ZFZ5</accession>
<evidence type="ECO:0000313" key="2">
    <source>
        <dbReference type="Proteomes" id="UP001422759"/>
    </source>
</evidence>
<name>A0ABN2ZFZ5_9ACTN</name>